<accession>A0A345HQU8</accession>
<reference evidence="3" key="1">
    <citation type="submission" date="2018-07" db="EMBL/GenBank/DDBJ databases">
        <authorList>
            <person name="Zhao J."/>
        </authorList>
    </citation>
    <scope>NUCLEOTIDE SEQUENCE [LARGE SCALE GENOMIC DNA]</scope>
    <source>
        <strain evidence="3">GSSD-12</strain>
    </source>
</reference>
<gene>
    <name evidence="2" type="ORF">DVK44_16820</name>
</gene>
<keyword evidence="3" id="KW-1185">Reference proteome</keyword>
<dbReference type="Proteomes" id="UP000253868">
    <property type="component" value="Chromosome"/>
</dbReference>
<evidence type="ECO:0000256" key="1">
    <source>
        <dbReference type="SAM" id="SignalP"/>
    </source>
</evidence>
<organism evidence="2 3">
    <name type="scientific">Streptomyces paludis</name>
    <dbReference type="NCBI Taxonomy" id="2282738"/>
    <lineage>
        <taxon>Bacteria</taxon>
        <taxon>Bacillati</taxon>
        <taxon>Actinomycetota</taxon>
        <taxon>Actinomycetes</taxon>
        <taxon>Kitasatosporales</taxon>
        <taxon>Streptomycetaceae</taxon>
        <taxon>Streptomyces</taxon>
    </lineage>
</organism>
<evidence type="ECO:0000313" key="2">
    <source>
        <dbReference type="EMBL" id="AXG79072.1"/>
    </source>
</evidence>
<protein>
    <submittedName>
        <fullName evidence="2">Uncharacterized protein</fullName>
    </submittedName>
</protein>
<proteinExistence type="predicted"/>
<keyword evidence="1" id="KW-0732">Signal</keyword>
<dbReference type="AlphaFoldDB" id="A0A345HQU8"/>
<dbReference type="RefSeq" id="WP_114660405.1">
    <property type="nucleotide sequence ID" value="NZ_CP031194.1"/>
</dbReference>
<dbReference type="EMBL" id="CP031194">
    <property type="protein sequence ID" value="AXG79072.1"/>
    <property type="molecule type" value="Genomic_DNA"/>
</dbReference>
<evidence type="ECO:0000313" key="3">
    <source>
        <dbReference type="Proteomes" id="UP000253868"/>
    </source>
</evidence>
<feature type="chain" id="PRO_5016591423" evidence="1">
    <location>
        <begin position="26"/>
        <end position="111"/>
    </location>
</feature>
<dbReference type="OrthoDB" id="3403253at2"/>
<name>A0A345HQU8_9ACTN</name>
<feature type="signal peptide" evidence="1">
    <location>
        <begin position="1"/>
        <end position="25"/>
    </location>
</feature>
<dbReference type="KEGG" id="spad:DVK44_16820"/>
<sequence length="111" mass="11515">MRTLTKAACTVAGIAALCGSAPAFALTATTEGSKAYTSNSNLTANVEDTKADSRAAKGEYYRKSEPGVTKNLWNKSGAGTVVSSTGSTAIYQLRACRQEQSAPDTCGKWVA</sequence>